<keyword evidence="2" id="KW-1185">Reference proteome</keyword>
<accession>A0A183NKA9</accession>
<organism evidence="1 2">
    <name type="scientific">Schistosoma mattheei</name>
    <dbReference type="NCBI Taxonomy" id="31246"/>
    <lineage>
        <taxon>Eukaryota</taxon>
        <taxon>Metazoa</taxon>
        <taxon>Spiralia</taxon>
        <taxon>Lophotrochozoa</taxon>
        <taxon>Platyhelminthes</taxon>
        <taxon>Trematoda</taxon>
        <taxon>Digenea</taxon>
        <taxon>Strigeidida</taxon>
        <taxon>Schistosomatoidea</taxon>
        <taxon>Schistosomatidae</taxon>
        <taxon>Schistosoma</taxon>
    </lineage>
</organism>
<proteinExistence type="predicted"/>
<evidence type="ECO:0000313" key="1">
    <source>
        <dbReference type="EMBL" id="VDO87877.1"/>
    </source>
</evidence>
<dbReference type="AlphaFoldDB" id="A0A183NKA9"/>
<gene>
    <name evidence="1" type="ORF">SMTD_LOCUS2545</name>
</gene>
<sequence length="41" mass="4899">MLKLKNYIKRYLHELMKKNSEKFLIQTNLFGCLQKNVSPVS</sequence>
<reference evidence="1 2" key="1">
    <citation type="submission" date="2018-11" db="EMBL/GenBank/DDBJ databases">
        <authorList>
            <consortium name="Pathogen Informatics"/>
        </authorList>
    </citation>
    <scope>NUCLEOTIDE SEQUENCE [LARGE SCALE GENOMIC DNA]</scope>
    <source>
        <strain>Denwood</strain>
        <strain evidence="2">Zambia</strain>
    </source>
</reference>
<name>A0A183NKA9_9TREM</name>
<dbReference type="EMBL" id="UZAL01003626">
    <property type="protein sequence ID" value="VDO87877.1"/>
    <property type="molecule type" value="Genomic_DNA"/>
</dbReference>
<evidence type="ECO:0000313" key="2">
    <source>
        <dbReference type="Proteomes" id="UP000269396"/>
    </source>
</evidence>
<dbReference type="Proteomes" id="UP000269396">
    <property type="component" value="Unassembled WGS sequence"/>
</dbReference>
<protein>
    <submittedName>
        <fullName evidence="1">Uncharacterized protein</fullName>
    </submittedName>
</protein>